<dbReference type="RefSeq" id="WP_024905003.1">
    <property type="nucleotide sequence ID" value="NZ_CADFGU010000008.1"/>
</dbReference>
<dbReference type="InterPro" id="IPR035906">
    <property type="entry name" value="MetI-like_sf"/>
</dbReference>
<evidence type="ECO:0000256" key="10">
    <source>
        <dbReference type="ARBA" id="ARBA00060298"/>
    </source>
</evidence>
<dbReference type="InterPro" id="IPR043429">
    <property type="entry name" value="ArtM/GltK/GlnP/TcyL/YhdX-like"/>
</dbReference>
<keyword evidence="7" id="KW-0029">Amino-acid transport</keyword>
<reference evidence="15 16" key="1">
    <citation type="submission" date="2015-03" db="EMBL/GenBank/DDBJ databases">
        <title>Draft Genome Sequence of Burkholderia andropogonis type strain ICMP2807, isolated from Sorghum bicolor.</title>
        <authorList>
            <person name="Lopes-Santos L."/>
            <person name="Castro D.B."/>
            <person name="Ottoboni L.M."/>
            <person name="Park D."/>
            <person name="Weirc B.S."/>
            <person name="Destefano S.A."/>
        </authorList>
    </citation>
    <scope>NUCLEOTIDE SEQUENCE [LARGE SCALE GENOMIC DNA]</scope>
    <source>
        <strain evidence="15 16">ICMP2807</strain>
    </source>
</reference>
<feature type="transmembrane region" description="Helical" evidence="13">
    <location>
        <begin position="190"/>
        <end position="212"/>
    </location>
</feature>
<evidence type="ECO:0000256" key="7">
    <source>
        <dbReference type="ARBA" id="ARBA00022970"/>
    </source>
</evidence>
<dbReference type="PANTHER" id="PTHR30614">
    <property type="entry name" value="MEMBRANE COMPONENT OF AMINO ACID ABC TRANSPORTER"/>
    <property type="match status" value="1"/>
</dbReference>
<comment type="caution">
    <text evidence="15">The sequence shown here is derived from an EMBL/GenBank/DDBJ whole genome shotgun (WGS) entry which is preliminary data.</text>
</comment>
<keyword evidence="9 13" id="KW-0472">Membrane</keyword>
<keyword evidence="4 13" id="KW-0813">Transport</keyword>
<dbReference type="Pfam" id="PF00528">
    <property type="entry name" value="BPD_transp_1"/>
    <property type="match status" value="1"/>
</dbReference>
<dbReference type="SUPFAM" id="SSF161098">
    <property type="entry name" value="MetI-like"/>
    <property type="match status" value="1"/>
</dbReference>
<evidence type="ECO:0000256" key="11">
    <source>
        <dbReference type="ARBA" id="ARBA00062718"/>
    </source>
</evidence>
<evidence type="ECO:0000256" key="8">
    <source>
        <dbReference type="ARBA" id="ARBA00022989"/>
    </source>
</evidence>
<keyword evidence="5" id="KW-1003">Cell membrane</keyword>
<dbReference type="PROSITE" id="PS50928">
    <property type="entry name" value="ABC_TM1"/>
    <property type="match status" value="1"/>
</dbReference>
<dbReference type="GO" id="GO:0006865">
    <property type="term" value="P:amino acid transport"/>
    <property type="evidence" value="ECO:0007669"/>
    <property type="project" value="UniProtKB-KW"/>
</dbReference>
<dbReference type="InterPro" id="IPR010065">
    <property type="entry name" value="AA_ABC_transptr_permease_3TM"/>
</dbReference>
<comment type="function">
    <text evidence="1">Part of the binding-protein-dependent transport system for glutamine; probably responsible for the translocation of the substrate across the membrane.</text>
</comment>
<dbReference type="Proteomes" id="UP000033618">
    <property type="component" value="Unassembled WGS sequence"/>
</dbReference>
<dbReference type="STRING" id="28092.WM40_05825"/>
<dbReference type="PATRIC" id="fig|28092.6.peg.1385"/>
<evidence type="ECO:0000256" key="5">
    <source>
        <dbReference type="ARBA" id="ARBA00022475"/>
    </source>
</evidence>
<sequence length="221" mass="25082">MYHWDFGSIWIYRWLLAQGLLYTVLFTLVCVVLGFAAGVLSGMGRRSKWKCIAWPMHAYVELFRCTPLLVQLIWFYYALPILTGIAMTPSMASVLALSLYGGAFYSEIVRGGINSLDRGQTEAGQVLGMSHWQLMWHIILPQAFKRMLPPLMSQSIMQLKNTSLLSVLAVPDLLYQGQSAAHDSYRPLEIYTIVAICYFVVLFPATLLVRVLEIRLARRGR</sequence>
<evidence type="ECO:0000256" key="12">
    <source>
        <dbReference type="ARBA" id="ARBA00073645"/>
    </source>
</evidence>
<comment type="function">
    <text evidence="10">Part of the ABC transporter complex GltIJKL involved in glutamate and aspartate uptake. Probably responsible for the translocation of the substrate across the membrane.</text>
</comment>
<accession>A0A0F5K2S8</accession>
<feature type="transmembrane region" description="Helical" evidence="13">
    <location>
        <begin position="20"/>
        <end position="41"/>
    </location>
</feature>
<dbReference type="NCBIfam" id="TIGR01726">
    <property type="entry name" value="HEQRo_perm_3TM"/>
    <property type="match status" value="1"/>
</dbReference>
<dbReference type="PANTHER" id="PTHR30614:SF20">
    <property type="entry name" value="GLUTAMINE TRANSPORT SYSTEM PERMEASE PROTEIN GLNP"/>
    <property type="match status" value="1"/>
</dbReference>
<evidence type="ECO:0000256" key="6">
    <source>
        <dbReference type="ARBA" id="ARBA00022692"/>
    </source>
</evidence>
<comment type="subunit">
    <text evidence="11">The complex is composed of two ATP-binding proteins (GltL), two transmembrane proteins (GltJ and GltK) and a solute-binding protein (GltI).</text>
</comment>
<evidence type="ECO:0000313" key="15">
    <source>
        <dbReference type="EMBL" id="KKB64431.1"/>
    </source>
</evidence>
<evidence type="ECO:0000256" key="2">
    <source>
        <dbReference type="ARBA" id="ARBA00004429"/>
    </source>
</evidence>
<proteinExistence type="inferred from homology"/>
<dbReference type="EMBL" id="LAQU01000004">
    <property type="protein sequence ID" value="KKB64431.1"/>
    <property type="molecule type" value="Genomic_DNA"/>
</dbReference>
<dbReference type="GO" id="GO:0022857">
    <property type="term" value="F:transmembrane transporter activity"/>
    <property type="evidence" value="ECO:0007669"/>
    <property type="project" value="InterPro"/>
</dbReference>
<keyword evidence="8 13" id="KW-1133">Transmembrane helix</keyword>
<keyword evidence="16" id="KW-1185">Reference proteome</keyword>
<evidence type="ECO:0000259" key="14">
    <source>
        <dbReference type="PROSITE" id="PS50928"/>
    </source>
</evidence>
<comment type="similarity">
    <text evidence="3">Belongs to the binding-protein-dependent transport system permease family. HisMQ subfamily.</text>
</comment>
<feature type="domain" description="ABC transmembrane type-1" evidence="14">
    <location>
        <begin position="16"/>
        <end position="209"/>
    </location>
</feature>
<evidence type="ECO:0000256" key="13">
    <source>
        <dbReference type="RuleBase" id="RU363032"/>
    </source>
</evidence>
<organism evidence="15 16">
    <name type="scientific">Robbsia andropogonis</name>
    <dbReference type="NCBI Taxonomy" id="28092"/>
    <lineage>
        <taxon>Bacteria</taxon>
        <taxon>Pseudomonadati</taxon>
        <taxon>Pseudomonadota</taxon>
        <taxon>Betaproteobacteria</taxon>
        <taxon>Burkholderiales</taxon>
        <taxon>Burkholderiaceae</taxon>
        <taxon>Robbsia</taxon>
    </lineage>
</organism>
<evidence type="ECO:0000256" key="4">
    <source>
        <dbReference type="ARBA" id="ARBA00022448"/>
    </source>
</evidence>
<dbReference type="CDD" id="cd06261">
    <property type="entry name" value="TM_PBP2"/>
    <property type="match status" value="1"/>
</dbReference>
<dbReference type="Gene3D" id="1.10.3720.10">
    <property type="entry name" value="MetI-like"/>
    <property type="match status" value="1"/>
</dbReference>
<comment type="subcellular location">
    <subcellularLocation>
        <location evidence="2">Cell inner membrane</location>
        <topology evidence="2">Multi-pass membrane protein</topology>
    </subcellularLocation>
    <subcellularLocation>
        <location evidence="13">Cell membrane</location>
        <topology evidence="13">Multi-pass membrane protein</topology>
    </subcellularLocation>
</comment>
<dbReference type="InterPro" id="IPR000515">
    <property type="entry name" value="MetI-like"/>
</dbReference>
<name>A0A0F5K2S8_9BURK</name>
<keyword evidence="6 13" id="KW-0812">Transmembrane</keyword>
<gene>
    <name evidence="15" type="ORF">WM40_05825</name>
</gene>
<protein>
    <recommendedName>
        <fullName evidence="12">Glutamate/aspartate import permease protein GltK</fullName>
    </recommendedName>
</protein>
<evidence type="ECO:0000313" key="16">
    <source>
        <dbReference type="Proteomes" id="UP000033618"/>
    </source>
</evidence>
<dbReference type="FunFam" id="1.10.3720.10:FF:000006">
    <property type="entry name" value="Glutamate/aspartate ABC transporter, permease protein GltK"/>
    <property type="match status" value="1"/>
</dbReference>
<evidence type="ECO:0000256" key="9">
    <source>
        <dbReference type="ARBA" id="ARBA00023136"/>
    </source>
</evidence>
<dbReference type="AlphaFoldDB" id="A0A0F5K2S8"/>
<dbReference type="GO" id="GO:0043190">
    <property type="term" value="C:ATP-binding cassette (ABC) transporter complex"/>
    <property type="evidence" value="ECO:0007669"/>
    <property type="project" value="InterPro"/>
</dbReference>
<dbReference type="OrthoDB" id="7026155at2"/>
<evidence type="ECO:0000256" key="3">
    <source>
        <dbReference type="ARBA" id="ARBA00010072"/>
    </source>
</evidence>
<evidence type="ECO:0000256" key="1">
    <source>
        <dbReference type="ARBA" id="ARBA00003159"/>
    </source>
</evidence>